<dbReference type="GO" id="GO:0033615">
    <property type="term" value="P:mitochondrial proton-transporting ATP synthase complex assembly"/>
    <property type="evidence" value="ECO:0007669"/>
    <property type="project" value="TreeGrafter"/>
</dbReference>
<proteinExistence type="inferred from homology"/>
<reference evidence="6 7" key="1">
    <citation type="submission" date="2019-07" db="EMBL/GenBank/DDBJ databases">
        <title>Draft genome assembly of a fouling barnacle, Amphibalanus amphitrite (Darwin, 1854): The first reference genome for Thecostraca.</title>
        <authorList>
            <person name="Kim W."/>
        </authorList>
    </citation>
    <scope>NUCLEOTIDE SEQUENCE [LARGE SCALE GENOMIC DNA]</scope>
    <source>
        <strain evidence="6">SNU_AA5</strain>
        <tissue evidence="6">Soma without cirri and trophi</tissue>
    </source>
</reference>
<accession>A0A6A4WYX9</accession>
<dbReference type="Gene3D" id="3.30.2180.10">
    <property type="entry name" value="ATP12-like"/>
    <property type="match status" value="1"/>
</dbReference>
<keyword evidence="7" id="KW-1185">Reference proteome</keyword>
<organism evidence="6 7">
    <name type="scientific">Amphibalanus amphitrite</name>
    <name type="common">Striped barnacle</name>
    <name type="synonym">Balanus amphitrite</name>
    <dbReference type="NCBI Taxonomy" id="1232801"/>
    <lineage>
        <taxon>Eukaryota</taxon>
        <taxon>Metazoa</taxon>
        <taxon>Ecdysozoa</taxon>
        <taxon>Arthropoda</taxon>
        <taxon>Crustacea</taxon>
        <taxon>Multicrustacea</taxon>
        <taxon>Cirripedia</taxon>
        <taxon>Thoracica</taxon>
        <taxon>Thoracicalcarea</taxon>
        <taxon>Balanomorpha</taxon>
        <taxon>Balanoidea</taxon>
        <taxon>Balanidae</taxon>
        <taxon>Amphibalaninae</taxon>
        <taxon>Amphibalanus</taxon>
    </lineage>
</organism>
<dbReference type="InterPro" id="IPR042272">
    <property type="entry name" value="ATP12_ATP_synth-F1-assembly_N"/>
</dbReference>
<evidence type="ECO:0000256" key="3">
    <source>
        <dbReference type="ARBA" id="ARBA00022946"/>
    </source>
</evidence>
<evidence type="ECO:0000256" key="5">
    <source>
        <dbReference type="ARBA" id="ARBA00023186"/>
    </source>
</evidence>
<dbReference type="Pfam" id="PF07542">
    <property type="entry name" value="ATP12"/>
    <property type="match status" value="1"/>
</dbReference>
<dbReference type="InterPro" id="IPR011419">
    <property type="entry name" value="ATP12_ATP_synth-F1-assembly"/>
</dbReference>
<dbReference type="SUPFAM" id="SSF160909">
    <property type="entry name" value="ATP12-like"/>
    <property type="match status" value="1"/>
</dbReference>
<comment type="caution">
    <text evidence="6">The sequence shown here is derived from an EMBL/GenBank/DDBJ whole genome shotgun (WGS) entry which is preliminary data.</text>
</comment>
<evidence type="ECO:0000256" key="1">
    <source>
        <dbReference type="ARBA" id="ARBA00004173"/>
    </source>
</evidence>
<keyword evidence="3" id="KW-0809">Transit peptide</keyword>
<keyword evidence="4" id="KW-0496">Mitochondrion</keyword>
<evidence type="ECO:0000313" key="7">
    <source>
        <dbReference type="Proteomes" id="UP000440578"/>
    </source>
</evidence>
<gene>
    <name evidence="6" type="primary">ATPAF2</name>
    <name evidence="6" type="ORF">FJT64_016928</name>
</gene>
<protein>
    <submittedName>
        <fullName evidence="6">ATP synthase mitochondrial F1 complex assembly factor 2</fullName>
    </submittedName>
</protein>
<dbReference type="Gene3D" id="1.10.3580.10">
    <property type="entry name" value="ATP12 ATPase"/>
    <property type="match status" value="1"/>
</dbReference>
<keyword evidence="5" id="KW-0143">Chaperone</keyword>
<evidence type="ECO:0000256" key="4">
    <source>
        <dbReference type="ARBA" id="ARBA00023128"/>
    </source>
</evidence>
<evidence type="ECO:0000256" key="2">
    <source>
        <dbReference type="ARBA" id="ARBA00008231"/>
    </source>
</evidence>
<sequence length="251" mass="28146">MSALARRKFYKSVSIAGSDGKWEVNLDHRKLKTPDGRLLQVPNKELALGVAFEWDSVTEHIQTSQMHLTGLCFTVLDNPHKRTDKDLAEKITGYLDTDTVLFPVEHPTELAEAQRREWGAVLEWVRHRFGVDLQPAESGSLVCSVPQQTLDVLQEYLLTHNTWTLTGLLFAVESVRSTVLPLAALERKLVPREVARLSRLEAEYQADVWGRVEWAHDVDSLDTEARVAAGMLVAHLCSSATAHNVKHKHAG</sequence>
<comment type="similarity">
    <text evidence="2">Belongs to the ATP12 family.</text>
</comment>
<name>A0A6A4WYX9_AMPAM</name>
<dbReference type="InterPro" id="IPR023335">
    <property type="entry name" value="ATP12_ortho_dom_sf"/>
</dbReference>
<evidence type="ECO:0000313" key="6">
    <source>
        <dbReference type="EMBL" id="KAF0312327.1"/>
    </source>
</evidence>
<dbReference type="EMBL" id="VIIS01000178">
    <property type="protein sequence ID" value="KAF0312327.1"/>
    <property type="molecule type" value="Genomic_DNA"/>
</dbReference>
<dbReference type="Proteomes" id="UP000440578">
    <property type="component" value="Unassembled WGS sequence"/>
</dbReference>
<comment type="subcellular location">
    <subcellularLocation>
        <location evidence="1">Mitochondrion</location>
    </subcellularLocation>
</comment>
<dbReference type="GO" id="GO:0005739">
    <property type="term" value="C:mitochondrion"/>
    <property type="evidence" value="ECO:0007669"/>
    <property type="project" value="UniProtKB-SubCell"/>
</dbReference>
<dbReference type="PANTHER" id="PTHR21013:SF10">
    <property type="entry name" value="ATP SYNTHASE MITOCHONDRIAL F1 COMPLEX ASSEMBLY FACTOR 2"/>
    <property type="match status" value="1"/>
</dbReference>
<dbReference type="PANTHER" id="PTHR21013">
    <property type="entry name" value="ATP SYNTHASE MITOCHONDRIAL F1 COMPLEX ASSEMBLY FACTOR 2/ATP12 PROTEIN, MITOCHONDRIAL PRECURSOR"/>
    <property type="match status" value="1"/>
</dbReference>
<dbReference type="OrthoDB" id="5673at2759"/>
<dbReference type="AlphaFoldDB" id="A0A6A4WYX9"/>